<feature type="coiled-coil region" evidence="1">
    <location>
        <begin position="174"/>
        <end position="201"/>
    </location>
</feature>
<feature type="compositionally biased region" description="Basic and acidic residues" evidence="2">
    <location>
        <begin position="1115"/>
        <end position="1131"/>
    </location>
</feature>
<dbReference type="InterPro" id="IPR039471">
    <property type="entry name" value="CXorf65-like"/>
</dbReference>
<dbReference type="PANTHER" id="PTHR28651:SF1">
    <property type="entry name" value="TRANSMEMBRANE PROTEIN 232"/>
    <property type="match status" value="1"/>
</dbReference>
<reference evidence="3 4" key="1">
    <citation type="journal article" date="2018" name="Sci. Rep.">
        <title>Comparative analysis of the Pocillopora damicornis genome highlights role of immune system in coral evolution.</title>
        <authorList>
            <person name="Cunning R."/>
            <person name="Bay R.A."/>
            <person name="Gillette P."/>
            <person name="Baker A.C."/>
            <person name="Traylor-Knowles N."/>
        </authorList>
    </citation>
    <scope>NUCLEOTIDE SEQUENCE [LARGE SCALE GENOMIC DNA]</scope>
    <source>
        <strain evidence="3">RSMAS</strain>
        <tissue evidence="3">Whole animal</tissue>
    </source>
</reference>
<name>A0A3M6TA57_POCDA</name>
<dbReference type="EMBL" id="RCHS01004021">
    <property type="protein sequence ID" value="RMX38316.1"/>
    <property type="molecule type" value="Genomic_DNA"/>
</dbReference>
<dbReference type="Pfam" id="PF15874">
    <property type="entry name" value="Il2rg"/>
    <property type="match status" value="1"/>
</dbReference>
<feature type="compositionally biased region" description="Low complexity" evidence="2">
    <location>
        <begin position="250"/>
        <end position="263"/>
    </location>
</feature>
<feature type="region of interest" description="Disordered" evidence="2">
    <location>
        <begin position="469"/>
        <end position="571"/>
    </location>
</feature>
<evidence type="ECO:0000313" key="4">
    <source>
        <dbReference type="Proteomes" id="UP000275408"/>
    </source>
</evidence>
<evidence type="ECO:0000313" key="3">
    <source>
        <dbReference type="EMBL" id="RMX38316.1"/>
    </source>
</evidence>
<keyword evidence="4" id="KW-1185">Reference proteome</keyword>
<dbReference type="AlphaFoldDB" id="A0A3M6TA57"/>
<dbReference type="Pfam" id="PF15877">
    <property type="entry name" value="TMEM232"/>
    <property type="match status" value="2"/>
</dbReference>
<sequence length="1131" mass="126452">MPVERVPVVHKFGIISHTQRLALEDRLAKKSLATEPPRTFSRTRRFPYEVTEDFIAKFNDSNEEDRKELEGFALKMISRAKRRAGIMAGGKGDHVDLAKSWTELGLLAQCSNQQVQEESLELLITSLGHAPPAADQLPSLFYLAKSCLHWLRKCGITQSCLRTAELKLIRMGHLAFLRLYYHNMTQELKEYQDEKHSLLQYLSGFPEEHEEAYKSFPGVLLAVRYIKEVGHLICTGCEDPNQKESLAVETTADTGATTKTKTTNQGEQGATAVPVGNATEGGRMGLPLLLEEEEEEQGSGDMEFHEAVSISPPHSPAAASTIHDLSPTLWHALDIWRSIMHRGTGLRQALEGLSMCGTGLNTEMDVCCAFQVLTEVSKRDITVLRTFQALAAGMFTKPAEISDAHARHIHVCNNCLSTLTGHQSLSGPDLHDDGFKLNHEKTRSTSGFLSVRKTPSFVKGLRDFANLGLENDKARQPEDEAESIKSRDTLSDTSEASFADVSSEESENHERSGFVRGSSTSNLPKTYKKTRRTIAGKDESNSESEEEIEKPLKSQIKKSNQTKILEKKTDGSTRVHGGIAVRFNVKQTEFSYPGGGVPAARMERSVTKDSLFSVPETQGSSVTLQLEDEDDTSSVKTGTSQFSNPPGLTGWRWELAYLYTDCMTSVCLNGQSSTIQKTALLGSEANRKVTLYGKRNDMVREGLGLLDLLKLNFSANQGPQATHKDWSWRVRFAAVQGLVRICRQCSDDATKDGIRGVAWNQLMKHHSQERDVRVLEAWKLAQIESCLDNKIPSLDVINSSFPVWAAGGLSAVLLPSLPPVVPPSSRSRSRVRTTQSRQAAPVVKRGPKRPSLRQEILLATAAREPQPDYDSRMNHHLMLVVEDQWRKQLHEEQKEEEEQRKIDEAAKVEVIVTKDRRRTIQGRGSGDNKGKEMGRRRLEERSSQQVIEDDMKEVKKLWCCEEMFITVRYGDGEESIFNPNCRTNILLEDIKRRCNCTKDATVDLSDESGNLKYLANHPMSYATEILKERESLVLIRVEKKSEAEGDSYTPMLNDMIIVTPQFLERLSRCESDSLNAKNSQAKPVRINSPLTKRQTGLQGKTKTSLTSTSGRSKITSREKTSAQKRSSKDMR</sequence>
<protein>
    <submittedName>
        <fullName evidence="3">Uncharacterized protein</fullName>
    </submittedName>
</protein>
<feature type="compositionally biased region" description="Basic and acidic residues" evidence="2">
    <location>
        <begin position="470"/>
        <end position="490"/>
    </location>
</feature>
<dbReference type="InterPro" id="IPR031747">
    <property type="entry name" value="TMEM232"/>
</dbReference>
<dbReference type="STRING" id="46731.A0A3M6TA57"/>
<feature type="region of interest" description="Disordered" evidence="2">
    <location>
        <begin position="920"/>
        <end position="944"/>
    </location>
</feature>
<dbReference type="OrthoDB" id="2109241at2759"/>
<keyword evidence="1" id="KW-0175">Coiled coil</keyword>
<evidence type="ECO:0000256" key="2">
    <source>
        <dbReference type="SAM" id="MobiDB-lite"/>
    </source>
</evidence>
<feature type="region of interest" description="Disordered" evidence="2">
    <location>
        <begin position="245"/>
        <end position="320"/>
    </location>
</feature>
<feature type="compositionally biased region" description="Polar residues" evidence="2">
    <location>
        <begin position="1088"/>
        <end position="1098"/>
    </location>
</feature>
<comment type="caution">
    <text evidence="3">The sequence shown here is derived from an EMBL/GenBank/DDBJ whole genome shotgun (WGS) entry which is preliminary data.</text>
</comment>
<dbReference type="Proteomes" id="UP000275408">
    <property type="component" value="Unassembled WGS sequence"/>
</dbReference>
<feature type="compositionally biased region" description="Polar residues" evidence="2">
    <location>
        <begin position="634"/>
        <end position="643"/>
    </location>
</feature>
<feature type="compositionally biased region" description="Low complexity" evidence="2">
    <location>
        <begin position="1100"/>
        <end position="1113"/>
    </location>
</feature>
<feature type="region of interest" description="Disordered" evidence="2">
    <location>
        <begin position="617"/>
        <end position="643"/>
    </location>
</feature>
<feature type="compositionally biased region" description="Basic and acidic residues" evidence="2">
    <location>
        <begin position="926"/>
        <end position="942"/>
    </location>
</feature>
<evidence type="ECO:0000256" key="1">
    <source>
        <dbReference type="SAM" id="Coils"/>
    </source>
</evidence>
<gene>
    <name evidence="3" type="ORF">pdam_00023442</name>
</gene>
<organism evidence="3 4">
    <name type="scientific">Pocillopora damicornis</name>
    <name type="common">Cauliflower coral</name>
    <name type="synonym">Millepora damicornis</name>
    <dbReference type="NCBI Taxonomy" id="46731"/>
    <lineage>
        <taxon>Eukaryota</taxon>
        <taxon>Metazoa</taxon>
        <taxon>Cnidaria</taxon>
        <taxon>Anthozoa</taxon>
        <taxon>Hexacorallia</taxon>
        <taxon>Scleractinia</taxon>
        <taxon>Astrocoeniina</taxon>
        <taxon>Pocilloporidae</taxon>
        <taxon>Pocillopora</taxon>
    </lineage>
</organism>
<accession>A0A3M6TA57</accession>
<feature type="region of interest" description="Disordered" evidence="2">
    <location>
        <begin position="1073"/>
        <end position="1131"/>
    </location>
</feature>
<dbReference type="PANTHER" id="PTHR28651">
    <property type="entry name" value="TRANSMEMBRANE PROTEIN 232"/>
    <property type="match status" value="1"/>
</dbReference>
<feature type="region of interest" description="Disordered" evidence="2">
    <location>
        <begin position="822"/>
        <end position="850"/>
    </location>
</feature>
<proteinExistence type="predicted"/>